<evidence type="ECO:0000313" key="3">
    <source>
        <dbReference type="Proteomes" id="UP000018040"/>
    </source>
</evidence>
<dbReference type="PANTHER" id="PTHR23275:SF100">
    <property type="entry name" value="EGF-LIKE DOMAIN-CONTAINING PROTEIN"/>
    <property type="match status" value="1"/>
</dbReference>
<dbReference type="InterPro" id="IPR052798">
    <property type="entry name" value="Giardia_VSA"/>
</dbReference>
<gene>
    <name evidence="2" type="ORF">GSB_150000</name>
</gene>
<feature type="transmembrane region" description="Helical" evidence="1">
    <location>
        <begin position="378"/>
        <end position="398"/>
    </location>
</feature>
<proteinExistence type="predicted"/>
<protein>
    <submittedName>
        <fullName evidence="2">Variant-specific surface protein</fullName>
    </submittedName>
</protein>
<name>V6U3U6_GIAIN</name>
<dbReference type="Pfam" id="PF03302">
    <property type="entry name" value="VSP"/>
    <property type="match status" value="1"/>
</dbReference>
<keyword evidence="1" id="KW-0472">Membrane</keyword>
<dbReference type="InterPro" id="IPR009030">
    <property type="entry name" value="Growth_fac_rcpt_cys_sf"/>
</dbReference>
<evidence type="ECO:0000256" key="1">
    <source>
        <dbReference type="SAM" id="Phobius"/>
    </source>
</evidence>
<organism evidence="2 3">
    <name type="scientific">Giardia intestinalis</name>
    <name type="common">Giardia lamblia</name>
    <dbReference type="NCBI Taxonomy" id="5741"/>
    <lineage>
        <taxon>Eukaryota</taxon>
        <taxon>Metamonada</taxon>
        <taxon>Diplomonadida</taxon>
        <taxon>Hexamitidae</taxon>
        <taxon>Giardiinae</taxon>
        <taxon>Giardia</taxon>
    </lineage>
</organism>
<evidence type="ECO:0000313" key="2">
    <source>
        <dbReference type="EMBL" id="ESU45519.1"/>
    </source>
</evidence>
<dbReference type="SUPFAM" id="SSF57184">
    <property type="entry name" value="Growth factor receptor domain"/>
    <property type="match status" value="1"/>
</dbReference>
<keyword evidence="1" id="KW-1133">Transmembrane helix</keyword>
<dbReference type="AlphaFoldDB" id="V6U3U6"/>
<accession>V6U3U6</accession>
<reference evidence="3" key="1">
    <citation type="submission" date="2012-02" db="EMBL/GenBank/DDBJ databases">
        <title>Genome sequencing of Giardia lamblia Genotypes A2 and B isolates (DH and GS) and comparative analysis with the genomes of Genotypes A1 and E (WB and Pig).</title>
        <authorList>
            <person name="Adam R."/>
            <person name="Dahlstrom E."/>
            <person name="Martens C."/>
            <person name="Bruno D."/>
            <person name="Barbian K."/>
            <person name="Porcella S.F."/>
            <person name="Nash T."/>
        </authorList>
    </citation>
    <scope>NUCLEOTIDE SEQUENCE</scope>
    <source>
        <strain evidence="3">GS</strain>
    </source>
</reference>
<comment type="caution">
    <text evidence="2">The sequence shown here is derived from an EMBL/GenBank/DDBJ whole genome shotgun (WGS) entry which is preliminary data.</text>
</comment>
<dbReference type="InterPro" id="IPR005127">
    <property type="entry name" value="Giardia_VSP"/>
</dbReference>
<sequence>MLATYFAVGALAAVCKNNDNNCVTGQCDTVGETEICTRCAATYVPINGQCVAANGVQDKCKAADDSASNQVCGKCLLQTFMYKGGCYEGSNEIGQIICEAIGSEAGKCQTCSEANGYFRNPEAAATVDSCISCGDASGVTIPGSNGNTYKGVANCATCQPPEAATPGNNQQKVATCTACVDGYYDNDCSQRCNSPCITCSGAAATCTKCGGDTAYLKKDSGTCLSADACRQAGAFFPSETLEDSTKVCKACHGDCAACTGTLETDCTKCKAGNSKDYLKVLDAEDGSGQCVATEEECKSEATYFLVTDTNANTKTCYPCEASSRGGVTNCLTCTASGTAATATCTACRDGYTLDSQANTCASTGANRSGLSTGAIAEISVAAVVVVGGLVGFLCWWYTPRGATRNVISLHSTVDQ</sequence>
<dbReference type="EMBL" id="AHHH01000004">
    <property type="protein sequence ID" value="ESU45519.1"/>
    <property type="molecule type" value="Genomic_DNA"/>
</dbReference>
<keyword evidence="1" id="KW-0812">Transmembrane</keyword>
<dbReference type="VEuPathDB" id="GiardiaDB:QR46_3440"/>
<dbReference type="InterPro" id="IPR006212">
    <property type="entry name" value="Furin_repeat"/>
</dbReference>
<dbReference type="SMART" id="SM00261">
    <property type="entry name" value="FU"/>
    <property type="match status" value="3"/>
</dbReference>
<dbReference type="Proteomes" id="UP000018040">
    <property type="component" value="Unassembled WGS sequence"/>
</dbReference>
<dbReference type="PANTHER" id="PTHR23275">
    <property type="entry name" value="CABRIOLET.-RELATED"/>
    <property type="match status" value="1"/>
</dbReference>
<reference evidence="2 3" key="2">
    <citation type="journal article" date="2013" name="Genome Biol. Evol.">
        <title>Genome sequencing of Giardia lamblia genotypes A2 and B isolates (DH and GS) and comparative analysis with the genomes of genotypes A1 and E (WB and Pig).</title>
        <authorList>
            <person name="Adam R.D."/>
            <person name="Dahlstrom E.W."/>
            <person name="Martens C.A."/>
            <person name="Bruno D.P."/>
            <person name="Barbian K.D."/>
            <person name="Ricklefs S.M."/>
            <person name="Hernandez M.M."/>
            <person name="Narla N.P."/>
            <person name="Patel R.B."/>
            <person name="Porcella S.F."/>
            <person name="Nash T.E."/>
        </authorList>
    </citation>
    <scope>NUCLEOTIDE SEQUENCE [LARGE SCALE GENOMIC DNA]</scope>
    <source>
        <strain evidence="2 3">GS</strain>
    </source>
</reference>
<dbReference type="Gene3D" id="2.10.220.10">
    <property type="entry name" value="Hormone Receptor, Insulin-like Growth Factor Receptor 1, Chain A, domain 2"/>
    <property type="match status" value="1"/>
</dbReference>